<accession>A0A3D9UBH4</accession>
<sequence length="55" mass="6142">MKSAQITYQIGKLIECKLLQPIEDGARTYTASFSNSYLIRGVINALRKEGLIPDL</sequence>
<evidence type="ECO:0000313" key="2">
    <source>
        <dbReference type="Proteomes" id="UP000256294"/>
    </source>
</evidence>
<dbReference type="Proteomes" id="UP000256294">
    <property type="component" value="Unassembled WGS sequence"/>
</dbReference>
<protein>
    <submittedName>
        <fullName evidence="1">Uncharacterized protein</fullName>
    </submittedName>
</protein>
<dbReference type="EMBL" id="QTUB01000001">
    <property type="protein sequence ID" value="REF26616.1"/>
    <property type="molecule type" value="Genomic_DNA"/>
</dbReference>
<comment type="caution">
    <text evidence="1">The sequence shown here is derived from an EMBL/GenBank/DDBJ whole genome shotgun (WGS) entry which is preliminary data.</text>
</comment>
<proteinExistence type="predicted"/>
<name>A0A3D9UBH4_9GAMM</name>
<organism evidence="1 2">
    <name type="scientific">Xenorhabdus cabanillasii</name>
    <dbReference type="NCBI Taxonomy" id="351673"/>
    <lineage>
        <taxon>Bacteria</taxon>
        <taxon>Pseudomonadati</taxon>
        <taxon>Pseudomonadota</taxon>
        <taxon>Gammaproteobacteria</taxon>
        <taxon>Enterobacterales</taxon>
        <taxon>Morganellaceae</taxon>
        <taxon>Xenorhabdus</taxon>
    </lineage>
</organism>
<reference evidence="1 2" key="1">
    <citation type="submission" date="2018-08" db="EMBL/GenBank/DDBJ databases">
        <title>Genomic Encyclopedia of Archaeal and Bacterial Type Strains, Phase II (KMG-II): from individual species to whole genera.</title>
        <authorList>
            <person name="Goeker M."/>
        </authorList>
    </citation>
    <scope>NUCLEOTIDE SEQUENCE [LARGE SCALE GENOMIC DNA]</scope>
    <source>
        <strain evidence="1 2">DSM 17905</strain>
    </source>
</reference>
<keyword evidence="2" id="KW-1185">Reference proteome</keyword>
<gene>
    <name evidence="1" type="ORF">BDD26_1286</name>
</gene>
<evidence type="ECO:0000313" key="1">
    <source>
        <dbReference type="EMBL" id="REF26616.1"/>
    </source>
</evidence>
<dbReference type="AlphaFoldDB" id="A0A3D9UBH4"/>